<evidence type="ECO:0000259" key="1">
    <source>
        <dbReference type="PROSITE" id="PS50853"/>
    </source>
</evidence>
<dbReference type="EnsemblMetazoa" id="GBRI042404-RA">
    <property type="protein sequence ID" value="GBRI042404-PA"/>
    <property type="gene ID" value="GBRI042404"/>
</dbReference>
<dbReference type="Gene3D" id="2.60.40.10">
    <property type="entry name" value="Immunoglobulins"/>
    <property type="match status" value="1"/>
</dbReference>
<dbReference type="InterPro" id="IPR003961">
    <property type="entry name" value="FN3_dom"/>
</dbReference>
<reference evidence="3" key="1">
    <citation type="submission" date="2014-03" db="EMBL/GenBank/DDBJ databases">
        <authorList>
            <person name="Aksoy S."/>
            <person name="Warren W."/>
            <person name="Wilson R.K."/>
        </authorList>
    </citation>
    <scope>NUCLEOTIDE SEQUENCE [LARGE SCALE GENOMIC DNA]</scope>
    <source>
        <strain evidence="3">IAEA</strain>
    </source>
</reference>
<dbReference type="InterPro" id="IPR013783">
    <property type="entry name" value="Ig-like_fold"/>
</dbReference>
<evidence type="ECO:0000313" key="2">
    <source>
        <dbReference type="EnsemblMetazoa" id="GBRI042404-PA"/>
    </source>
</evidence>
<protein>
    <recommendedName>
        <fullName evidence="1">Fibronectin type-III domain-containing protein</fullName>
    </recommendedName>
</protein>
<dbReference type="PROSITE" id="PS50853">
    <property type="entry name" value="FN3"/>
    <property type="match status" value="1"/>
</dbReference>
<dbReference type="CDD" id="cd00063">
    <property type="entry name" value="FN3"/>
    <property type="match status" value="1"/>
</dbReference>
<dbReference type="VEuPathDB" id="VectorBase:GBRI042404"/>
<dbReference type="AlphaFoldDB" id="A0A1A9X2Y5"/>
<feature type="domain" description="Fibronectin type-III" evidence="1">
    <location>
        <begin position="20"/>
        <end position="116"/>
    </location>
</feature>
<dbReference type="STRING" id="37001.A0A1A9X2Y5"/>
<organism evidence="2 3">
    <name type="scientific">Glossina brevipalpis</name>
    <dbReference type="NCBI Taxonomy" id="37001"/>
    <lineage>
        <taxon>Eukaryota</taxon>
        <taxon>Metazoa</taxon>
        <taxon>Ecdysozoa</taxon>
        <taxon>Arthropoda</taxon>
        <taxon>Hexapoda</taxon>
        <taxon>Insecta</taxon>
        <taxon>Pterygota</taxon>
        <taxon>Neoptera</taxon>
        <taxon>Endopterygota</taxon>
        <taxon>Diptera</taxon>
        <taxon>Brachycera</taxon>
        <taxon>Muscomorpha</taxon>
        <taxon>Hippoboscoidea</taxon>
        <taxon>Glossinidae</taxon>
        <taxon>Glossina</taxon>
    </lineage>
</organism>
<reference evidence="2" key="2">
    <citation type="submission" date="2020-05" db="UniProtKB">
        <authorList>
            <consortium name="EnsemblMetazoa"/>
        </authorList>
    </citation>
    <scope>IDENTIFICATION</scope>
    <source>
        <strain evidence="2">IAEA</strain>
    </source>
</reference>
<dbReference type="FunFam" id="2.60.40.10:FF:001167">
    <property type="entry name" value="Roundabout 2, isoform B"/>
    <property type="match status" value="1"/>
</dbReference>
<name>A0A1A9X2Y5_9MUSC</name>
<dbReference type="Proteomes" id="UP000091820">
    <property type="component" value="Unassembled WGS sequence"/>
</dbReference>
<sequence length="193" mass="22172">MNEWNEWYNKVKSVYAGVHVVELIDAAAINSTAVRLDWVMHVSVTEKYVEGLYIRYRDVSANSQQYNIMTVLNPSVESHVVANLKKYTKYEFFLAPFYQTLEGQPSNSKIVQTYEDVMAEQGESISLVTVKCNVSGTQIVVTPMSLLMLTTSDFDSEDIHFLTDCEAWKYLLTILREMMANIQYYMTCMALSH</sequence>
<accession>A0A1A9X2Y5</accession>
<proteinExistence type="predicted"/>
<dbReference type="SUPFAM" id="SSF49265">
    <property type="entry name" value="Fibronectin type III"/>
    <property type="match status" value="1"/>
</dbReference>
<keyword evidence="3" id="KW-1185">Reference proteome</keyword>
<dbReference type="InterPro" id="IPR036116">
    <property type="entry name" value="FN3_sf"/>
</dbReference>
<evidence type="ECO:0000313" key="3">
    <source>
        <dbReference type="Proteomes" id="UP000091820"/>
    </source>
</evidence>